<keyword evidence="2" id="KW-1185">Reference proteome</keyword>
<dbReference type="Pfam" id="PF20113">
    <property type="entry name" value="DUF6503"/>
    <property type="match status" value="1"/>
</dbReference>
<proteinExistence type="predicted"/>
<reference evidence="1 2" key="1">
    <citation type="submission" date="2018-06" db="EMBL/GenBank/DDBJ databases">
        <title>Genomic Encyclopedia of Archaeal and Bacterial Type Strains, Phase II (KMG-II): from individual species to whole genera.</title>
        <authorList>
            <person name="Goeker M."/>
        </authorList>
    </citation>
    <scope>NUCLEOTIDE SEQUENCE [LARGE SCALE GENOMIC DNA]</scope>
    <source>
        <strain evidence="1 2">DSM 17205</strain>
    </source>
</reference>
<dbReference type="InterPro" id="IPR045444">
    <property type="entry name" value="DUF6503"/>
</dbReference>
<evidence type="ECO:0000313" key="2">
    <source>
        <dbReference type="Proteomes" id="UP000248584"/>
    </source>
</evidence>
<accession>A0ABX5PUP0</accession>
<evidence type="ECO:0000313" key="1">
    <source>
        <dbReference type="EMBL" id="PZX37037.1"/>
    </source>
</evidence>
<organism evidence="1 2">
    <name type="scientific">Nonlabens dokdonensis</name>
    <dbReference type="NCBI Taxonomy" id="328515"/>
    <lineage>
        <taxon>Bacteria</taxon>
        <taxon>Pseudomonadati</taxon>
        <taxon>Bacteroidota</taxon>
        <taxon>Flavobacteriia</taxon>
        <taxon>Flavobacteriales</taxon>
        <taxon>Flavobacteriaceae</taxon>
        <taxon>Nonlabens</taxon>
    </lineage>
</organism>
<gene>
    <name evidence="1" type="ORF">LX97_03058</name>
</gene>
<dbReference type="PROSITE" id="PS51257">
    <property type="entry name" value="PROKAR_LIPOPROTEIN"/>
    <property type="match status" value="1"/>
</dbReference>
<comment type="caution">
    <text evidence="1">The sequence shown here is derived from an EMBL/GenBank/DDBJ whole genome shotgun (WGS) entry which is preliminary data.</text>
</comment>
<dbReference type="RefSeq" id="WP_015363462.1">
    <property type="nucleotide sequence ID" value="NZ_QKZR01000007.1"/>
</dbReference>
<dbReference type="Proteomes" id="UP000248584">
    <property type="component" value="Unassembled WGS sequence"/>
</dbReference>
<dbReference type="EMBL" id="QKZR01000007">
    <property type="protein sequence ID" value="PZX37037.1"/>
    <property type="molecule type" value="Genomic_DNA"/>
</dbReference>
<protein>
    <recommendedName>
        <fullName evidence="3">Deoxyribose-phosphate aldolase</fullName>
    </recommendedName>
</protein>
<name>A0ABX5PUP0_9FLAO</name>
<sequence>MKNKLYLLSVICLGIISCIDKTPDAREIMDQAMQSHGTSIAGNGTLEFNFRGIDYSATRENGRFTYKRHLTINTDSIIDQLDNDGFTRFKNNQPLHLADSLSTRYAASLNSVVYFAQLPYSLDGDAIYVKYISQDTIQGQAYHEIEVTFDEDGGGEDHEDVFMYWVNVDDFFIDYLAYSYCEEECGYRFRESENRRNLNGVTIQDYNNYKSEKAQPDLSKMDDLFEEDKLIKLSDIDLKRAEFTKN</sequence>
<evidence type="ECO:0008006" key="3">
    <source>
        <dbReference type="Google" id="ProtNLM"/>
    </source>
</evidence>